<feature type="compositionally biased region" description="Low complexity" evidence="1">
    <location>
        <begin position="9"/>
        <end position="25"/>
    </location>
</feature>
<dbReference type="Proteomes" id="UP000696573">
    <property type="component" value="Unassembled WGS sequence"/>
</dbReference>
<sequence length="126" mass="14230">MDPKRRAGSRAAPRAPRPSIQRRPQLPNPRTENSFMQMEPQIIFTQPKHPSTALELHRLGQEPPVPVRYNTDICTFASDQPYPNKCHKSANIVVTVKLASGTYSSGREAGQYRVAKETAERSCQDW</sequence>
<accession>A0A9N9UX38</accession>
<dbReference type="EMBL" id="CABFNQ020000444">
    <property type="protein sequence ID" value="CAH0015028.1"/>
    <property type="molecule type" value="Genomic_DNA"/>
</dbReference>
<keyword evidence="3" id="KW-1185">Reference proteome</keyword>
<evidence type="ECO:0000313" key="2">
    <source>
        <dbReference type="EMBL" id="CAH0015028.1"/>
    </source>
</evidence>
<comment type="caution">
    <text evidence="2">The sequence shown here is derived from an EMBL/GenBank/DDBJ whole genome shotgun (WGS) entry which is preliminary data.</text>
</comment>
<gene>
    <name evidence="2" type="ORF">CRHIZ90672A_00000868</name>
</gene>
<evidence type="ECO:0000256" key="1">
    <source>
        <dbReference type="SAM" id="MobiDB-lite"/>
    </source>
</evidence>
<evidence type="ECO:0000313" key="3">
    <source>
        <dbReference type="Proteomes" id="UP000696573"/>
    </source>
</evidence>
<protein>
    <submittedName>
        <fullName evidence="2">Uncharacterized protein</fullName>
    </submittedName>
</protein>
<organism evidence="2 3">
    <name type="scientific">Clonostachys rhizophaga</name>
    <dbReference type="NCBI Taxonomy" id="160324"/>
    <lineage>
        <taxon>Eukaryota</taxon>
        <taxon>Fungi</taxon>
        <taxon>Dikarya</taxon>
        <taxon>Ascomycota</taxon>
        <taxon>Pezizomycotina</taxon>
        <taxon>Sordariomycetes</taxon>
        <taxon>Hypocreomycetidae</taxon>
        <taxon>Hypocreales</taxon>
        <taxon>Bionectriaceae</taxon>
        <taxon>Clonostachys</taxon>
    </lineage>
</organism>
<feature type="non-terminal residue" evidence="2">
    <location>
        <position position="1"/>
    </location>
</feature>
<proteinExistence type="predicted"/>
<dbReference type="AlphaFoldDB" id="A0A9N9UX38"/>
<reference evidence="2" key="1">
    <citation type="submission" date="2021-10" db="EMBL/GenBank/DDBJ databases">
        <authorList>
            <person name="Piombo E."/>
        </authorList>
    </citation>
    <scope>NUCLEOTIDE SEQUENCE</scope>
</reference>
<name>A0A9N9UX38_9HYPO</name>
<feature type="region of interest" description="Disordered" evidence="1">
    <location>
        <begin position="1"/>
        <end position="33"/>
    </location>
</feature>